<dbReference type="InterPro" id="IPR052100">
    <property type="entry name" value="SV-ATPase_mito-regulator"/>
</dbReference>
<accession>A0A8R2JRZ8</accession>
<dbReference type="PANTHER" id="PTHR44054:SF1">
    <property type="entry name" value="SYNAPTIC VESICLE MEMBRANE PROTEIN VAT-1 HOMOLOG"/>
    <property type="match status" value="1"/>
</dbReference>
<dbReference type="InterPro" id="IPR011032">
    <property type="entry name" value="GroES-like_sf"/>
</dbReference>
<keyword evidence="2" id="KW-0472">Membrane</keyword>
<keyword evidence="5" id="KW-1185">Reference proteome</keyword>
<dbReference type="Pfam" id="PF00107">
    <property type="entry name" value="ADH_zinc_N"/>
    <property type="match status" value="1"/>
</dbReference>
<dbReference type="InterPro" id="IPR036291">
    <property type="entry name" value="NAD(P)-bd_dom_sf"/>
</dbReference>
<dbReference type="AlphaFoldDB" id="A0A8R2JRZ8"/>
<reference evidence="4" key="2">
    <citation type="submission" date="2022-06" db="UniProtKB">
        <authorList>
            <consortium name="EnsemblMetazoa"/>
        </authorList>
    </citation>
    <scope>IDENTIFICATION</scope>
</reference>
<dbReference type="GO" id="GO:0016491">
    <property type="term" value="F:oxidoreductase activity"/>
    <property type="evidence" value="ECO:0007669"/>
    <property type="project" value="UniProtKB-KW"/>
</dbReference>
<dbReference type="SUPFAM" id="SSF51735">
    <property type="entry name" value="NAD(P)-binding Rossmann-fold domains"/>
    <property type="match status" value="1"/>
</dbReference>
<dbReference type="RefSeq" id="XP_003240056.1">
    <property type="nucleotide sequence ID" value="XM_003240008.3"/>
</dbReference>
<dbReference type="Gene3D" id="3.90.180.10">
    <property type="entry name" value="Medium-chain alcohol dehydrogenases, catalytic domain"/>
    <property type="match status" value="1"/>
</dbReference>
<keyword evidence="1" id="KW-0560">Oxidoreductase</keyword>
<dbReference type="SUPFAM" id="SSF50129">
    <property type="entry name" value="GroES-like"/>
    <property type="match status" value="1"/>
</dbReference>
<protein>
    <recommendedName>
        <fullName evidence="3">Enoyl reductase (ER) domain-containing protein</fullName>
    </recommendedName>
</protein>
<reference evidence="5" key="1">
    <citation type="submission" date="2010-06" db="EMBL/GenBank/DDBJ databases">
        <authorList>
            <person name="Jiang H."/>
            <person name="Abraham K."/>
            <person name="Ali S."/>
            <person name="Alsbrooks S.L."/>
            <person name="Anim B.N."/>
            <person name="Anosike U.S."/>
            <person name="Attaway T."/>
            <person name="Bandaranaike D.P."/>
            <person name="Battles P.K."/>
            <person name="Bell S.N."/>
            <person name="Bell A.V."/>
            <person name="Beltran B."/>
            <person name="Bickham C."/>
            <person name="Bustamante Y."/>
            <person name="Caleb T."/>
            <person name="Canada A."/>
            <person name="Cardenas V."/>
            <person name="Carter K."/>
            <person name="Chacko J."/>
            <person name="Chandrabose M.N."/>
            <person name="Chavez D."/>
            <person name="Chavez A."/>
            <person name="Chen L."/>
            <person name="Chu H.-S."/>
            <person name="Claassen K.J."/>
            <person name="Cockrell R."/>
            <person name="Collins M."/>
            <person name="Cooper J.A."/>
            <person name="Cree A."/>
            <person name="Curry S.M."/>
            <person name="Da Y."/>
            <person name="Dao M.D."/>
            <person name="Das B."/>
            <person name="Davila M.-L."/>
            <person name="Davy-Carroll L."/>
            <person name="Denson S."/>
            <person name="Dinh H."/>
            <person name="Ebong V.E."/>
            <person name="Edwards J.R."/>
            <person name="Egan A."/>
            <person name="El-Daye J."/>
            <person name="Escobedo L."/>
            <person name="Fernandez S."/>
            <person name="Fernando P.R."/>
            <person name="Flagg N."/>
            <person name="Forbes L.D."/>
            <person name="Fowler R.G."/>
            <person name="Fu Q."/>
            <person name="Gabisi R.A."/>
            <person name="Ganer J."/>
            <person name="Garbino Pronczuk A."/>
            <person name="Garcia R.M."/>
            <person name="Garner T."/>
            <person name="Garrett T.E."/>
            <person name="Gonzalez D.A."/>
            <person name="Hamid H."/>
            <person name="Hawkins E.S."/>
            <person name="Hirani K."/>
            <person name="Hogues M.E."/>
            <person name="Hollins B."/>
            <person name="Hsiao C.-H."/>
            <person name="Jabil R."/>
            <person name="James M.L."/>
            <person name="Jhangiani S.N."/>
            <person name="Johnson B."/>
            <person name="Johnson Q."/>
            <person name="Joshi V."/>
            <person name="Kalu J.B."/>
            <person name="Kam C."/>
            <person name="Kashfia A."/>
            <person name="Keebler J."/>
            <person name="Kisamo H."/>
            <person name="Kovar C.L."/>
            <person name="Lago L.A."/>
            <person name="Lai C.-Y."/>
            <person name="Laidlaw J."/>
            <person name="Lara F."/>
            <person name="Le T.-K."/>
            <person name="Lee S.L."/>
            <person name="Legall F.H."/>
            <person name="Lemon S.J."/>
            <person name="Lewis L.R."/>
            <person name="Li B."/>
            <person name="Liu Y."/>
            <person name="Liu Y.-S."/>
            <person name="Lopez J."/>
            <person name="Lozado R.J."/>
            <person name="Lu J."/>
            <person name="Madu R.C."/>
            <person name="Maheshwari M."/>
            <person name="Maheshwari R."/>
            <person name="Malloy K."/>
            <person name="Martinez E."/>
            <person name="Mathew T."/>
            <person name="Mercado I.C."/>
            <person name="Mercado C."/>
            <person name="Meyer B."/>
            <person name="Montgomery K."/>
            <person name="Morgan M.B."/>
            <person name="Munidasa M."/>
            <person name="Nazareth L.V."/>
            <person name="Nelson J."/>
            <person name="Ng B.M."/>
            <person name="Nguyen N.B."/>
            <person name="Nguyen P.Q."/>
            <person name="Nguyen T."/>
            <person name="Obregon M."/>
            <person name="Okwuonu G.O."/>
            <person name="Onwere C.G."/>
            <person name="Orozco G."/>
            <person name="Parra A."/>
            <person name="Patel S."/>
            <person name="Patil S."/>
            <person name="Perez A."/>
            <person name="Perez Y."/>
            <person name="Pham C."/>
            <person name="Primus E.L."/>
            <person name="Pu L.-L."/>
            <person name="Puazo M."/>
            <person name="Qin X."/>
            <person name="Quiroz J.B."/>
            <person name="Reese J."/>
            <person name="Richards S."/>
            <person name="Rives C.M."/>
            <person name="Robberts R."/>
            <person name="Ruiz S.J."/>
            <person name="Ruiz M.J."/>
            <person name="Santibanez J."/>
            <person name="Schneider B.W."/>
            <person name="Sisson I."/>
            <person name="Smith M."/>
            <person name="Sodergren E."/>
            <person name="Song X.-Z."/>
            <person name="Song B.B."/>
            <person name="Summersgill H."/>
            <person name="Thelus R."/>
            <person name="Thornton R.D."/>
            <person name="Trejos Z.Y."/>
            <person name="Usmani K."/>
            <person name="Vattathil S."/>
            <person name="Villasana D."/>
            <person name="Walker D.L."/>
            <person name="Wang S."/>
            <person name="Wang K."/>
            <person name="White C.S."/>
            <person name="Williams A.C."/>
            <person name="Williamson J."/>
            <person name="Wilson K."/>
            <person name="Woghiren I.O."/>
            <person name="Woodworth J.R."/>
            <person name="Worley K.C."/>
            <person name="Wright R.A."/>
            <person name="Wu W."/>
            <person name="Young L."/>
            <person name="Zhang L."/>
            <person name="Zhang J."/>
            <person name="Zhu Y."/>
            <person name="Muzny D.M."/>
            <person name="Weinstock G."/>
            <person name="Gibbs R.A."/>
        </authorList>
    </citation>
    <scope>NUCLEOTIDE SEQUENCE [LARGE SCALE GENOMIC DNA]</scope>
    <source>
        <strain evidence="5">LSR1</strain>
    </source>
</reference>
<name>A0A8R2JRZ8_ACYPI</name>
<dbReference type="Pfam" id="PF08240">
    <property type="entry name" value="ADH_N"/>
    <property type="match status" value="1"/>
</dbReference>
<dbReference type="EnsemblMetazoa" id="XM_003240008.4">
    <property type="protein sequence ID" value="XP_003240056.1"/>
    <property type="gene ID" value="LOC100573817"/>
</dbReference>
<evidence type="ECO:0000313" key="5">
    <source>
        <dbReference type="Proteomes" id="UP000007819"/>
    </source>
</evidence>
<dbReference type="EnsemblMetazoa" id="XM_029489933.1">
    <property type="protein sequence ID" value="XP_029345793.1"/>
    <property type="gene ID" value="LOC100573817"/>
</dbReference>
<organism evidence="4 5">
    <name type="scientific">Acyrthosiphon pisum</name>
    <name type="common">Pea aphid</name>
    <dbReference type="NCBI Taxonomy" id="7029"/>
    <lineage>
        <taxon>Eukaryota</taxon>
        <taxon>Metazoa</taxon>
        <taxon>Ecdysozoa</taxon>
        <taxon>Arthropoda</taxon>
        <taxon>Hexapoda</taxon>
        <taxon>Insecta</taxon>
        <taxon>Pterygota</taxon>
        <taxon>Neoptera</taxon>
        <taxon>Paraneoptera</taxon>
        <taxon>Hemiptera</taxon>
        <taxon>Sternorrhyncha</taxon>
        <taxon>Aphidomorpha</taxon>
        <taxon>Aphidoidea</taxon>
        <taxon>Aphididae</taxon>
        <taxon>Macrosiphini</taxon>
        <taxon>Acyrthosiphon</taxon>
    </lineage>
</organism>
<dbReference type="OrthoDB" id="203908at2759"/>
<dbReference type="GeneID" id="100573817"/>
<evidence type="ECO:0000256" key="1">
    <source>
        <dbReference type="ARBA" id="ARBA00023002"/>
    </source>
</evidence>
<dbReference type="CDD" id="cd08275">
    <property type="entry name" value="MDR3"/>
    <property type="match status" value="1"/>
</dbReference>
<keyword evidence="2" id="KW-1133">Transmembrane helix</keyword>
<dbReference type="InterPro" id="IPR013154">
    <property type="entry name" value="ADH-like_N"/>
</dbReference>
<evidence type="ECO:0000256" key="2">
    <source>
        <dbReference type="SAM" id="Phobius"/>
    </source>
</evidence>
<sequence>MNNVKQTEQVKAIVLEGYGGYDKIKIRCWPLEFLGSTSVCVKVQLCGVNFSDIYTRQGFLRQLKTPRVLGAECYGTVETIGNEVKNFQCGDRVVCYVWTGGLFGEKVIVPANNCFLVPESVSGQDAVALPANYLTAYLSIFTMGNIQPGDTVLIHSIAGGVGCAATQLANTVRDTVVVGTASASKHKQLKANGVSHVLHHENYETLAKNVSPEGYDLIIDSIGGPNIEISQTLLKPCGRLVIIGGSCYINGETLKIVRSLSMKWQTKNLVPQTMIEQNITVCGLHLGNWSSNNIGRKNEFWESLIKVQSLEKKRFTSLFGAVIWCHKCVSFLLSVCPLIFYIISTLFLILLCPIDCIFFVKSNCFL</sequence>
<keyword evidence="2" id="KW-0812">Transmembrane</keyword>
<evidence type="ECO:0000259" key="3">
    <source>
        <dbReference type="SMART" id="SM00829"/>
    </source>
</evidence>
<dbReference type="InterPro" id="IPR020843">
    <property type="entry name" value="ER"/>
</dbReference>
<proteinExistence type="predicted"/>
<feature type="domain" description="Enoyl reductase (ER)" evidence="3">
    <location>
        <begin position="19"/>
        <end position="323"/>
    </location>
</feature>
<dbReference type="SMART" id="SM00829">
    <property type="entry name" value="PKS_ER"/>
    <property type="match status" value="1"/>
</dbReference>
<feature type="transmembrane region" description="Helical" evidence="2">
    <location>
        <begin position="339"/>
        <end position="360"/>
    </location>
</feature>
<evidence type="ECO:0000313" key="4">
    <source>
        <dbReference type="EnsemblMetazoa" id="XP_029345793.1"/>
    </source>
</evidence>
<dbReference type="Gene3D" id="3.40.50.720">
    <property type="entry name" value="NAD(P)-binding Rossmann-like Domain"/>
    <property type="match status" value="1"/>
</dbReference>
<dbReference type="Proteomes" id="UP000007819">
    <property type="component" value="Chromosome A2"/>
</dbReference>
<dbReference type="PANTHER" id="PTHR44054">
    <property type="entry name" value="SYNAPTIC VESICLE MEMBRANE PROTEIN VAT-1 HOMOLOG-LIKE"/>
    <property type="match status" value="1"/>
</dbReference>
<dbReference type="InterPro" id="IPR013149">
    <property type="entry name" value="ADH-like_C"/>
</dbReference>